<evidence type="ECO:0000256" key="1">
    <source>
        <dbReference type="SAM" id="Phobius"/>
    </source>
</evidence>
<dbReference type="RefSeq" id="WP_007416001.1">
    <property type="nucleotide sequence ID" value="NZ_ABOX02000022.1"/>
</dbReference>
<evidence type="ECO:0000259" key="2">
    <source>
        <dbReference type="Pfam" id="PF13828"/>
    </source>
</evidence>
<feature type="transmembrane region" description="Helical" evidence="1">
    <location>
        <begin position="78"/>
        <end position="106"/>
    </location>
</feature>
<name>B9XJK8_PEDPL</name>
<sequence length="282" mass="29821">MYKVLGNDGKEYGPVSAEQLRQWIAQGRAVANTKLQPEGSTEWKSLSEIPEFSTAFVSAPPPSDPQPQLSGPAKTSGLAIASVICGALGLVTCITSPIGLILGISARNQIKKSDGQIKGSGLATTGIILSCVTFAIVILAFLLPALAMAKQKAQAISCIGNMHQLGIAAHLYAGSNHDKFPTSKNWSDLLAPSVGNPKAFVCPLHPTHRSSYAFNAKVGGKKQNEVAPETVLFFESDAGWNSSGGPDDLSLTRHDSRIIVCFADGSVQRLPASKLDTLRWDP</sequence>
<protein>
    <recommendedName>
        <fullName evidence="6">GYF domain-containing protein</fullName>
    </recommendedName>
</protein>
<reference evidence="4 5" key="1">
    <citation type="journal article" date="2011" name="J. Bacteriol.">
        <title>Genome sequence of 'Pedosphaera parvula' Ellin514, an aerobic Verrucomicrobial isolate from pasture soil.</title>
        <authorList>
            <person name="Kant R."/>
            <person name="van Passel M.W."/>
            <person name="Sangwan P."/>
            <person name="Palva A."/>
            <person name="Lucas S."/>
            <person name="Copeland A."/>
            <person name="Lapidus A."/>
            <person name="Glavina Del Rio T."/>
            <person name="Dalin E."/>
            <person name="Tice H."/>
            <person name="Bruce D."/>
            <person name="Goodwin L."/>
            <person name="Pitluck S."/>
            <person name="Chertkov O."/>
            <person name="Larimer F.W."/>
            <person name="Land M.L."/>
            <person name="Hauser L."/>
            <person name="Brettin T.S."/>
            <person name="Detter J.C."/>
            <person name="Han S."/>
            <person name="de Vos W.M."/>
            <person name="Janssen P.H."/>
            <person name="Smidt H."/>
        </authorList>
    </citation>
    <scope>NUCLEOTIDE SEQUENCE [LARGE SCALE GENOMIC DNA]</scope>
    <source>
        <strain evidence="4 5">Ellin514</strain>
    </source>
</reference>
<evidence type="ECO:0008006" key="6">
    <source>
        <dbReference type="Google" id="ProtNLM"/>
    </source>
</evidence>
<dbReference type="EMBL" id="ABOX02000022">
    <property type="protein sequence ID" value="EEF59884.1"/>
    <property type="molecule type" value="Genomic_DNA"/>
</dbReference>
<keyword evidence="1" id="KW-0812">Transmembrane</keyword>
<evidence type="ECO:0000259" key="3">
    <source>
        <dbReference type="Pfam" id="PF14237"/>
    </source>
</evidence>
<keyword evidence="5" id="KW-1185">Reference proteome</keyword>
<feature type="domain" description="DUF4190" evidence="2">
    <location>
        <begin position="78"/>
        <end position="140"/>
    </location>
</feature>
<comment type="caution">
    <text evidence="4">The sequence shown here is derived from an EMBL/GenBank/DDBJ whole genome shotgun (WGS) entry which is preliminary data.</text>
</comment>
<keyword evidence="1" id="KW-0472">Membrane</keyword>
<evidence type="ECO:0000313" key="5">
    <source>
        <dbReference type="Proteomes" id="UP000003688"/>
    </source>
</evidence>
<feature type="transmembrane region" description="Helical" evidence="1">
    <location>
        <begin position="127"/>
        <end position="149"/>
    </location>
</feature>
<gene>
    <name evidence="4" type="ORF">Cflav_PD2688</name>
</gene>
<dbReference type="Proteomes" id="UP000003688">
    <property type="component" value="Unassembled WGS sequence"/>
</dbReference>
<dbReference type="OrthoDB" id="3628931at2"/>
<dbReference type="AlphaFoldDB" id="B9XJK8"/>
<organism evidence="4 5">
    <name type="scientific">Pedosphaera parvula (strain Ellin514)</name>
    <dbReference type="NCBI Taxonomy" id="320771"/>
    <lineage>
        <taxon>Bacteria</taxon>
        <taxon>Pseudomonadati</taxon>
        <taxon>Verrucomicrobiota</taxon>
        <taxon>Pedosphaerae</taxon>
        <taxon>Pedosphaerales</taxon>
        <taxon>Pedosphaeraceae</taxon>
        <taxon>Pedosphaera</taxon>
    </lineage>
</organism>
<dbReference type="Pfam" id="PF13828">
    <property type="entry name" value="DUF4190"/>
    <property type="match status" value="1"/>
</dbReference>
<dbReference type="InterPro" id="IPR025241">
    <property type="entry name" value="DUF4190"/>
</dbReference>
<feature type="domain" description="GYF" evidence="3">
    <location>
        <begin position="7"/>
        <end position="52"/>
    </location>
</feature>
<accession>B9XJK8</accession>
<dbReference type="InterPro" id="IPR025640">
    <property type="entry name" value="GYF_2"/>
</dbReference>
<dbReference type="STRING" id="320771.Cflav_PD2688"/>
<proteinExistence type="predicted"/>
<keyword evidence="1" id="KW-1133">Transmembrane helix</keyword>
<evidence type="ECO:0000313" key="4">
    <source>
        <dbReference type="EMBL" id="EEF59884.1"/>
    </source>
</evidence>
<dbReference type="Pfam" id="PF14237">
    <property type="entry name" value="GYF_2"/>
    <property type="match status" value="1"/>
</dbReference>